<dbReference type="InterPro" id="IPR036390">
    <property type="entry name" value="WH_DNA-bd_sf"/>
</dbReference>
<dbReference type="InterPro" id="IPR039422">
    <property type="entry name" value="MarR/SlyA-like"/>
</dbReference>
<evidence type="ECO:0000256" key="2">
    <source>
        <dbReference type="ARBA" id="ARBA00023125"/>
    </source>
</evidence>
<dbReference type="SUPFAM" id="SSF46785">
    <property type="entry name" value="Winged helix' DNA-binding domain"/>
    <property type="match status" value="1"/>
</dbReference>
<sequence>MSDSTWNVIRECNVTAIRKASRRLTQIYDEALRPVGLRATQYSILAELTANAGNPPTMRQLADSLIMDRSALGHAVRPLIRNELLALEESPADRRSRLITVTPKGWDLFRRAQLSWQEVQDQVAAAMGDEQAESLRTTLLAVAGNDRLLSMSG</sequence>
<dbReference type="InterPro" id="IPR023187">
    <property type="entry name" value="Tscrpt_reg_MarR-type_CS"/>
</dbReference>
<proteinExistence type="predicted"/>
<name>A0ABV1VKJ8_9ACTN</name>
<dbReference type="PROSITE" id="PS50995">
    <property type="entry name" value="HTH_MARR_2"/>
    <property type="match status" value="1"/>
</dbReference>
<keyword evidence="2" id="KW-0238">DNA-binding</keyword>
<reference evidence="5 6" key="1">
    <citation type="submission" date="2024-06" db="EMBL/GenBank/DDBJ databases">
        <title>The Natural Products Discovery Center: Release of the First 8490 Sequenced Strains for Exploring Actinobacteria Biosynthetic Diversity.</title>
        <authorList>
            <person name="Kalkreuter E."/>
            <person name="Kautsar S.A."/>
            <person name="Yang D."/>
            <person name="Bader C.D."/>
            <person name="Teijaro C.N."/>
            <person name="Fluegel L."/>
            <person name="Davis C.M."/>
            <person name="Simpson J.R."/>
            <person name="Lauterbach L."/>
            <person name="Steele A.D."/>
            <person name="Gui C."/>
            <person name="Meng S."/>
            <person name="Li G."/>
            <person name="Viehrig K."/>
            <person name="Ye F."/>
            <person name="Su P."/>
            <person name="Kiefer A.F."/>
            <person name="Nichols A."/>
            <person name="Cepeda A.J."/>
            <person name="Yan W."/>
            <person name="Fan B."/>
            <person name="Jiang Y."/>
            <person name="Adhikari A."/>
            <person name="Zheng C.-J."/>
            <person name="Schuster L."/>
            <person name="Cowan T.M."/>
            <person name="Smanski M.J."/>
            <person name="Chevrette M.G."/>
            <person name="De Carvalho L.P.S."/>
            <person name="Shen B."/>
        </authorList>
    </citation>
    <scope>NUCLEOTIDE SEQUENCE [LARGE SCALE GENOMIC DNA]</scope>
    <source>
        <strain evidence="5 6">NPDC000632</strain>
    </source>
</reference>
<dbReference type="Gene3D" id="1.10.10.10">
    <property type="entry name" value="Winged helix-like DNA-binding domain superfamily/Winged helix DNA-binding domain"/>
    <property type="match status" value="1"/>
</dbReference>
<dbReference type="EMBL" id="JBEPCV010000023">
    <property type="protein sequence ID" value="MER6906569.1"/>
    <property type="molecule type" value="Genomic_DNA"/>
</dbReference>
<gene>
    <name evidence="5" type="ORF">ABT322_23070</name>
</gene>
<dbReference type="PANTHER" id="PTHR33164:SF105">
    <property type="entry name" value="TRANSCRIPTIONAL REPRESSOR PROTEIN-RELATED"/>
    <property type="match status" value="1"/>
</dbReference>
<feature type="domain" description="HTH marR-type" evidence="4">
    <location>
        <begin position="10"/>
        <end position="144"/>
    </location>
</feature>
<protein>
    <submittedName>
        <fullName evidence="5">MarR family winged helix-turn-helix transcriptional regulator</fullName>
    </submittedName>
</protein>
<keyword evidence="6" id="KW-1185">Reference proteome</keyword>
<dbReference type="Pfam" id="PF12802">
    <property type="entry name" value="MarR_2"/>
    <property type="match status" value="1"/>
</dbReference>
<evidence type="ECO:0000259" key="4">
    <source>
        <dbReference type="PROSITE" id="PS50995"/>
    </source>
</evidence>
<comment type="caution">
    <text evidence="5">The sequence shown here is derived from an EMBL/GenBank/DDBJ whole genome shotgun (WGS) entry which is preliminary data.</text>
</comment>
<evidence type="ECO:0000313" key="6">
    <source>
        <dbReference type="Proteomes" id="UP001490330"/>
    </source>
</evidence>
<dbReference type="PANTHER" id="PTHR33164">
    <property type="entry name" value="TRANSCRIPTIONAL REGULATOR, MARR FAMILY"/>
    <property type="match status" value="1"/>
</dbReference>
<organism evidence="5 6">
    <name type="scientific">Streptomyces flaveolus</name>
    <dbReference type="NCBI Taxonomy" id="67297"/>
    <lineage>
        <taxon>Bacteria</taxon>
        <taxon>Bacillati</taxon>
        <taxon>Actinomycetota</taxon>
        <taxon>Actinomycetes</taxon>
        <taxon>Kitasatosporales</taxon>
        <taxon>Streptomycetaceae</taxon>
        <taxon>Streptomyces</taxon>
    </lineage>
</organism>
<keyword evidence="3" id="KW-0804">Transcription</keyword>
<dbReference type="RefSeq" id="WP_350721450.1">
    <property type="nucleotide sequence ID" value="NZ_JBEPCO010000026.1"/>
</dbReference>
<evidence type="ECO:0000256" key="3">
    <source>
        <dbReference type="ARBA" id="ARBA00023163"/>
    </source>
</evidence>
<accession>A0ABV1VKJ8</accession>
<dbReference type="PROSITE" id="PS01117">
    <property type="entry name" value="HTH_MARR_1"/>
    <property type="match status" value="1"/>
</dbReference>
<evidence type="ECO:0000256" key="1">
    <source>
        <dbReference type="ARBA" id="ARBA00023015"/>
    </source>
</evidence>
<keyword evidence="1" id="KW-0805">Transcription regulation</keyword>
<dbReference type="Proteomes" id="UP001490330">
    <property type="component" value="Unassembled WGS sequence"/>
</dbReference>
<evidence type="ECO:0000313" key="5">
    <source>
        <dbReference type="EMBL" id="MER6906569.1"/>
    </source>
</evidence>
<dbReference type="InterPro" id="IPR000835">
    <property type="entry name" value="HTH_MarR-typ"/>
</dbReference>
<dbReference type="InterPro" id="IPR036388">
    <property type="entry name" value="WH-like_DNA-bd_sf"/>
</dbReference>
<dbReference type="SMART" id="SM00347">
    <property type="entry name" value="HTH_MARR"/>
    <property type="match status" value="1"/>
</dbReference>